<dbReference type="InterPro" id="IPR020084">
    <property type="entry name" value="NUDIX_hydrolase_CS"/>
</dbReference>
<comment type="caution">
    <text evidence="3">The sequence shown here is derived from an EMBL/GenBank/DDBJ whole genome shotgun (WGS) entry which is preliminary data.</text>
</comment>
<name>A0A371R1T6_9CREN</name>
<evidence type="ECO:0000313" key="4">
    <source>
        <dbReference type="EMBL" id="RFA98373.1"/>
    </source>
</evidence>
<gene>
    <name evidence="3" type="ORF">CGL51_03190</name>
    <name evidence="4" type="ORF">CGL52_07435</name>
</gene>
<protein>
    <submittedName>
        <fullName evidence="3">DNA mismatch repair protein MutT</fullName>
    </submittedName>
</protein>
<dbReference type="Pfam" id="PF00293">
    <property type="entry name" value="NUDIX"/>
    <property type="match status" value="1"/>
</dbReference>
<dbReference type="PANTHER" id="PTHR43736">
    <property type="entry name" value="ADP-RIBOSE PYROPHOSPHATASE"/>
    <property type="match status" value="1"/>
</dbReference>
<dbReference type="EMBL" id="NMUE01000006">
    <property type="protein sequence ID" value="RFA97460.1"/>
    <property type="molecule type" value="Genomic_DNA"/>
</dbReference>
<evidence type="ECO:0000313" key="6">
    <source>
        <dbReference type="Proteomes" id="UP000257123"/>
    </source>
</evidence>
<evidence type="ECO:0000259" key="2">
    <source>
        <dbReference type="PROSITE" id="PS51462"/>
    </source>
</evidence>
<dbReference type="EMBL" id="NMUF01000018">
    <property type="protein sequence ID" value="RFA98373.1"/>
    <property type="molecule type" value="Genomic_DNA"/>
</dbReference>
<dbReference type="InterPro" id="IPR020476">
    <property type="entry name" value="Nudix_hydrolase"/>
</dbReference>
<dbReference type="PROSITE" id="PS00893">
    <property type="entry name" value="NUDIX_BOX"/>
    <property type="match status" value="1"/>
</dbReference>
<evidence type="ECO:0000313" key="5">
    <source>
        <dbReference type="Proteomes" id="UP000256877"/>
    </source>
</evidence>
<dbReference type="Proteomes" id="UP000256877">
    <property type="component" value="Unassembled WGS sequence"/>
</dbReference>
<dbReference type="Gene3D" id="3.90.79.10">
    <property type="entry name" value="Nucleoside Triphosphate Pyrophosphohydrolase"/>
    <property type="match status" value="1"/>
</dbReference>
<evidence type="ECO:0000256" key="1">
    <source>
        <dbReference type="ARBA" id="ARBA00022801"/>
    </source>
</evidence>
<dbReference type="PRINTS" id="PR00502">
    <property type="entry name" value="NUDIXFAMILY"/>
</dbReference>
<proteinExistence type="predicted"/>
<dbReference type="RefSeq" id="WP_116420661.1">
    <property type="nucleotide sequence ID" value="NZ_NMUE01000006.1"/>
</dbReference>
<dbReference type="CDD" id="cd04683">
    <property type="entry name" value="NUDIX_Hydrolase"/>
    <property type="match status" value="1"/>
</dbReference>
<organism evidence="3 6">
    <name type="scientific">Pyrobaculum aerophilum</name>
    <dbReference type="NCBI Taxonomy" id="13773"/>
    <lineage>
        <taxon>Archaea</taxon>
        <taxon>Thermoproteota</taxon>
        <taxon>Thermoprotei</taxon>
        <taxon>Thermoproteales</taxon>
        <taxon>Thermoproteaceae</taxon>
        <taxon>Pyrobaculum</taxon>
    </lineage>
</organism>
<accession>A0A371R1T6</accession>
<reference evidence="5 6" key="1">
    <citation type="submission" date="2017-07" db="EMBL/GenBank/DDBJ databases">
        <title>Draft genome sequence of aerobic hyperthermophilic archaea, Pyrobaculum aerophilum YKB31 and YKB32.</title>
        <authorList>
            <person name="Mochizuki T."/>
            <person name="Berliner A.J."/>
            <person name="Yoshida-Takashima Y."/>
            <person name="Takaki Y."/>
            <person name="Nunoura T."/>
            <person name="Takai K."/>
        </authorList>
    </citation>
    <scope>NUCLEOTIDE SEQUENCE [LARGE SCALE GENOMIC DNA]</scope>
    <source>
        <strain evidence="3 6">YKB31</strain>
        <strain evidence="4 5">YKB32</strain>
    </source>
</reference>
<dbReference type="GO" id="GO:0016787">
    <property type="term" value="F:hydrolase activity"/>
    <property type="evidence" value="ECO:0007669"/>
    <property type="project" value="UniProtKB-KW"/>
</dbReference>
<dbReference type="Proteomes" id="UP000257123">
    <property type="component" value="Unassembled WGS sequence"/>
</dbReference>
<dbReference type="InterPro" id="IPR015797">
    <property type="entry name" value="NUDIX_hydrolase-like_dom_sf"/>
</dbReference>
<dbReference type="OrthoDB" id="40462at2157"/>
<keyword evidence="1" id="KW-0378">Hydrolase</keyword>
<dbReference type="AlphaFoldDB" id="A0A371R1T6"/>
<sequence>MNDPPGALCRGKRPGHVVASHLFLVRDNKILLLRRKNTGYFDGFYSVPAGHVEEGETAVQAIVREAREEIGILLKAVEFAYVMHRFEGHYRVDFFFKALEYEGTPVNMEPDKADHMAFFPLNSLPENTVPYVKKAIEDYFLRGRAYGEFFV</sequence>
<feature type="domain" description="Nudix hydrolase" evidence="2">
    <location>
        <begin position="15"/>
        <end position="141"/>
    </location>
</feature>
<dbReference type="PANTHER" id="PTHR43736:SF1">
    <property type="entry name" value="DIHYDRONEOPTERIN TRIPHOSPHATE DIPHOSPHATASE"/>
    <property type="match status" value="1"/>
</dbReference>
<dbReference type="InterPro" id="IPR000086">
    <property type="entry name" value="NUDIX_hydrolase_dom"/>
</dbReference>
<evidence type="ECO:0000313" key="3">
    <source>
        <dbReference type="EMBL" id="RFA97460.1"/>
    </source>
</evidence>
<dbReference type="PROSITE" id="PS51462">
    <property type="entry name" value="NUDIX"/>
    <property type="match status" value="1"/>
</dbReference>
<dbReference type="SUPFAM" id="SSF55811">
    <property type="entry name" value="Nudix"/>
    <property type="match status" value="1"/>
</dbReference>